<keyword evidence="6" id="KW-0227">DNA damage</keyword>
<keyword evidence="4" id="KW-0235">DNA replication</keyword>
<evidence type="ECO:0000313" key="14">
    <source>
        <dbReference type="EMBL" id="QQB46010.1"/>
    </source>
</evidence>
<evidence type="ECO:0000313" key="16">
    <source>
        <dbReference type="Proteomes" id="UP000596145"/>
    </source>
</evidence>
<dbReference type="GO" id="GO:0035539">
    <property type="term" value="F:8-oxo-7,8-dihydrodeoxyguanosine triphosphate pyrophosphatase activity"/>
    <property type="evidence" value="ECO:0007669"/>
    <property type="project" value="UniProtKB-EC"/>
</dbReference>
<dbReference type="GO" id="GO:0008413">
    <property type="term" value="F:8-oxo-7,8-dihydroguanosine triphosphate pyrophosphatase activity"/>
    <property type="evidence" value="ECO:0007669"/>
    <property type="project" value="TreeGrafter"/>
</dbReference>
<dbReference type="GO" id="GO:0006260">
    <property type="term" value="P:DNA replication"/>
    <property type="evidence" value="ECO:0007669"/>
    <property type="project" value="UniProtKB-KW"/>
</dbReference>
<dbReference type="GO" id="GO:0044716">
    <property type="term" value="F:8-oxo-GDP phosphatase activity"/>
    <property type="evidence" value="ECO:0007669"/>
    <property type="project" value="TreeGrafter"/>
</dbReference>
<evidence type="ECO:0000256" key="2">
    <source>
        <dbReference type="ARBA" id="ARBA00005582"/>
    </source>
</evidence>
<dbReference type="EMBL" id="CP066007">
    <property type="protein sequence ID" value="QQB46010.1"/>
    <property type="molecule type" value="Genomic_DNA"/>
</dbReference>
<evidence type="ECO:0000256" key="9">
    <source>
        <dbReference type="ARBA" id="ARBA00023204"/>
    </source>
</evidence>
<dbReference type="AlphaFoldDB" id="A0A7T4EEP8"/>
<dbReference type="PANTHER" id="PTHR47707:SF1">
    <property type="entry name" value="NUDIX HYDROLASE FAMILY PROTEIN"/>
    <property type="match status" value="1"/>
</dbReference>
<evidence type="ECO:0000256" key="8">
    <source>
        <dbReference type="ARBA" id="ARBA00022842"/>
    </source>
</evidence>
<dbReference type="Proteomes" id="UP000596145">
    <property type="component" value="Chromosome"/>
</dbReference>
<dbReference type="EC" id="3.6.1.55" evidence="11"/>
<name>A0A7T4EEP8_9CORY</name>
<reference evidence="14 16" key="1">
    <citation type="submission" date="2020-12" db="EMBL/GenBank/DDBJ databases">
        <title>FDA dAtabase for Regulatory Grade micrObial Sequences (FDA-ARGOS): Supporting development and validation of Infectious Disease Dx tests.</title>
        <authorList>
            <person name="Sproer C."/>
            <person name="Gronow S."/>
            <person name="Severitt S."/>
            <person name="Schroder I."/>
            <person name="Tallon L."/>
            <person name="Sadzewicz L."/>
            <person name="Zhao X."/>
            <person name="Boylan J."/>
            <person name="Ott S."/>
            <person name="Bowen H."/>
            <person name="Vavikolanu K."/>
            <person name="Mehta A."/>
            <person name="Aluvathingal J."/>
            <person name="Nadendla S."/>
            <person name="Lowell S."/>
            <person name="Myers T."/>
            <person name="Yan Y."/>
            <person name="Sichtig H."/>
        </authorList>
    </citation>
    <scope>NUCLEOTIDE SEQUENCE [LARGE SCALE GENOMIC DNA]</scope>
    <source>
        <strain evidence="14 16">FDAARGOS_1053</strain>
        <strain evidence="15">FDAARGOS_1191</strain>
    </source>
</reference>
<dbReference type="InterPro" id="IPR047127">
    <property type="entry name" value="MutT-like"/>
</dbReference>
<sequence>MKHTSPLAVVGGAILRENNGDIEVLAAKRGPGRAMSGYWEFPGGKVEEGETEEEALSRELLEELDITVAVKSHIDTSLYSYDFGEIALSVYVCTITCGEPTASEHQSLDWIPVPDLVNLTWAPADIPAMKKLTDTLGS</sequence>
<keyword evidence="8" id="KW-0460">Magnesium</keyword>
<comment type="cofactor">
    <cofactor evidence="1">
        <name>Mg(2+)</name>
        <dbReference type="ChEBI" id="CHEBI:18420"/>
    </cofactor>
</comment>
<protein>
    <recommendedName>
        <fullName evidence="11">8-oxo-dGTP diphosphatase</fullName>
        <ecNumber evidence="11">3.6.1.55</ecNumber>
    </recommendedName>
</protein>
<dbReference type="PROSITE" id="PS51462">
    <property type="entry name" value="NUDIX"/>
    <property type="match status" value="1"/>
</dbReference>
<keyword evidence="5" id="KW-0479">Metal-binding</keyword>
<keyword evidence="9" id="KW-0234">DNA repair</keyword>
<dbReference type="CDD" id="cd03425">
    <property type="entry name" value="NUDIX_MutT_NudA_like"/>
    <property type="match status" value="1"/>
</dbReference>
<evidence type="ECO:0000256" key="4">
    <source>
        <dbReference type="ARBA" id="ARBA00022705"/>
    </source>
</evidence>
<gene>
    <name evidence="14" type="ORF">I6I10_11190</name>
    <name evidence="15" type="ORF">I6J21_04930</name>
</gene>
<dbReference type="GO" id="GO:0044715">
    <property type="term" value="F:8-oxo-dGDP phosphatase activity"/>
    <property type="evidence" value="ECO:0007669"/>
    <property type="project" value="TreeGrafter"/>
</dbReference>
<dbReference type="GO" id="GO:0046872">
    <property type="term" value="F:metal ion binding"/>
    <property type="evidence" value="ECO:0007669"/>
    <property type="project" value="UniProtKB-KW"/>
</dbReference>
<evidence type="ECO:0000256" key="12">
    <source>
        <dbReference type="RuleBase" id="RU003476"/>
    </source>
</evidence>
<dbReference type="SUPFAM" id="SSF55811">
    <property type="entry name" value="Nudix"/>
    <property type="match status" value="1"/>
</dbReference>
<dbReference type="PROSITE" id="PS00893">
    <property type="entry name" value="NUDIX_BOX"/>
    <property type="match status" value="1"/>
</dbReference>
<keyword evidence="7 12" id="KW-0378">Hydrolase</keyword>
<comment type="catalytic activity">
    <reaction evidence="10">
        <text>8-oxo-dGTP + H2O = 8-oxo-dGMP + diphosphate + H(+)</text>
        <dbReference type="Rhea" id="RHEA:31575"/>
        <dbReference type="ChEBI" id="CHEBI:15377"/>
        <dbReference type="ChEBI" id="CHEBI:15378"/>
        <dbReference type="ChEBI" id="CHEBI:33019"/>
        <dbReference type="ChEBI" id="CHEBI:63224"/>
        <dbReference type="ChEBI" id="CHEBI:77896"/>
        <dbReference type="EC" id="3.6.1.55"/>
    </reaction>
</comment>
<dbReference type="InterPro" id="IPR020476">
    <property type="entry name" value="Nudix_hydrolase"/>
</dbReference>
<evidence type="ECO:0000256" key="6">
    <source>
        <dbReference type="ARBA" id="ARBA00022763"/>
    </source>
</evidence>
<evidence type="ECO:0000256" key="1">
    <source>
        <dbReference type="ARBA" id="ARBA00001946"/>
    </source>
</evidence>
<feature type="domain" description="Nudix hydrolase" evidence="13">
    <location>
        <begin position="5"/>
        <end position="133"/>
    </location>
</feature>
<keyword evidence="3" id="KW-0515">Mutator protein</keyword>
<organism evidence="14 16">
    <name type="scientific">Corynebacterium glucuronolyticum</name>
    <dbReference type="NCBI Taxonomy" id="39791"/>
    <lineage>
        <taxon>Bacteria</taxon>
        <taxon>Bacillati</taxon>
        <taxon>Actinomycetota</taxon>
        <taxon>Actinomycetes</taxon>
        <taxon>Mycobacteriales</taxon>
        <taxon>Corynebacteriaceae</taxon>
        <taxon>Corynebacterium</taxon>
    </lineage>
</organism>
<evidence type="ECO:0000256" key="10">
    <source>
        <dbReference type="ARBA" id="ARBA00035861"/>
    </source>
</evidence>
<dbReference type="InterPro" id="IPR015797">
    <property type="entry name" value="NUDIX_hydrolase-like_dom_sf"/>
</dbReference>
<dbReference type="GO" id="GO:0006281">
    <property type="term" value="P:DNA repair"/>
    <property type="evidence" value="ECO:0007669"/>
    <property type="project" value="UniProtKB-KW"/>
</dbReference>
<dbReference type="GeneID" id="92759742"/>
<dbReference type="Pfam" id="PF00293">
    <property type="entry name" value="NUDIX"/>
    <property type="match status" value="1"/>
</dbReference>
<evidence type="ECO:0000256" key="5">
    <source>
        <dbReference type="ARBA" id="ARBA00022723"/>
    </source>
</evidence>
<evidence type="ECO:0000313" key="15">
    <source>
        <dbReference type="EMBL" id="QRP71479.1"/>
    </source>
</evidence>
<dbReference type="InterPro" id="IPR000086">
    <property type="entry name" value="NUDIX_hydrolase_dom"/>
</dbReference>
<dbReference type="RefSeq" id="WP_005391999.1">
    <property type="nucleotide sequence ID" value="NZ_CP066007.1"/>
</dbReference>
<comment type="similarity">
    <text evidence="2 12">Belongs to the Nudix hydrolase family.</text>
</comment>
<dbReference type="Gene3D" id="3.90.79.10">
    <property type="entry name" value="Nucleoside Triphosphate Pyrophosphohydrolase"/>
    <property type="match status" value="1"/>
</dbReference>
<dbReference type="InterPro" id="IPR020084">
    <property type="entry name" value="NUDIX_hydrolase_CS"/>
</dbReference>
<evidence type="ECO:0000256" key="11">
    <source>
        <dbReference type="ARBA" id="ARBA00038905"/>
    </source>
</evidence>
<evidence type="ECO:0000256" key="7">
    <source>
        <dbReference type="ARBA" id="ARBA00022801"/>
    </source>
</evidence>
<evidence type="ECO:0000259" key="13">
    <source>
        <dbReference type="PROSITE" id="PS51462"/>
    </source>
</evidence>
<dbReference type="PANTHER" id="PTHR47707">
    <property type="entry name" value="8-OXO-DGTP DIPHOSPHATASE"/>
    <property type="match status" value="1"/>
</dbReference>
<accession>A0A7T4EEP8</accession>
<dbReference type="PRINTS" id="PR00502">
    <property type="entry name" value="NUDIXFAMILY"/>
</dbReference>
<proteinExistence type="inferred from homology"/>
<dbReference type="EMBL" id="CP069534">
    <property type="protein sequence ID" value="QRP71479.1"/>
    <property type="molecule type" value="Genomic_DNA"/>
</dbReference>
<dbReference type="OrthoDB" id="9804442at2"/>
<evidence type="ECO:0000256" key="3">
    <source>
        <dbReference type="ARBA" id="ARBA00022457"/>
    </source>
</evidence>
<dbReference type="Proteomes" id="UP000617681">
    <property type="component" value="Chromosome"/>
</dbReference>